<organism evidence="1">
    <name type="scientific">Amphimedon queenslandica</name>
    <name type="common">Sponge</name>
    <dbReference type="NCBI Taxonomy" id="400682"/>
    <lineage>
        <taxon>Eukaryota</taxon>
        <taxon>Metazoa</taxon>
        <taxon>Porifera</taxon>
        <taxon>Demospongiae</taxon>
        <taxon>Heteroscleromorpha</taxon>
        <taxon>Haplosclerida</taxon>
        <taxon>Niphatidae</taxon>
        <taxon>Amphimedon</taxon>
    </lineage>
</organism>
<dbReference type="EnsemblMetazoa" id="Aqu2.1.15480_001">
    <property type="protein sequence ID" value="Aqu2.1.15480_001"/>
    <property type="gene ID" value="Aqu2.1.15480"/>
</dbReference>
<protein>
    <submittedName>
        <fullName evidence="1">Uncharacterized protein</fullName>
    </submittedName>
</protein>
<dbReference type="InParanoid" id="A0A1X7TKS1"/>
<evidence type="ECO:0000313" key="1">
    <source>
        <dbReference type="EnsemblMetazoa" id="Aqu2.1.15480_001"/>
    </source>
</evidence>
<accession>A0A1X7TKS1</accession>
<dbReference type="AlphaFoldDB" id="A0A1X7TKS1"/>
<reference evidence="1" key="1">
    <citation type="submission" date="2017-05" db="UniProtKB">
        <authorList>
            <consortium name="EnsemblMetazoa"/>
        </authorList>
    </citation>
    <scope>IDENTIFICATION</scope>
</reference>
<name>A0A1X7TKS1_AMPQE</name>
<proteinExistence type="predicted"/>
<sequence length="32" mass="3886">WLRVFPIFLLRMRRSPCINEWAILKAARAEEV</sequence>